<name>A0A1E7LHP1_9ACTN</name>
<reference evidence="2 3" key="1">
    <citation type="journal article" date="2016" name="Front. Microbiol.">
        <title>Comparative Genomics Analysis of Streptomyces Species Reveals Their Adaptation to the Marine Environment and Their Diversity at the Genomic Level.</title>
        <authorList>
            <person name="Tian X."/>
            <person name="Zhang Z."/>
            <person name="Yang T."/>
            <person name="Chen M."/>
            <person name="Li J."/>
            <person name="Chen F."/>
            <person name="Yang J."/>
            <person name="Li W."/>
            <person name="Zhang B."/>
            <person name="Zhang Z."/>
            <person name="Wu J."/>
            <person name="Zhang C."/>
            <person name="Long L."/>
            <person name="Xiao J."/>
        </authorList>
    </citation>
    <scope>NUCLEOTIDE SEQUENCE [LARGE SCALE GENOMIC DNA]</scope>
    <source>
        <strain evidence="2 3">SCSIO M10372</strain>
    </source>
</reference>
<dbReference type="Proteomes" id="UP000175971">
    <property type="component" value="Unassembled WGS sequence"/>
</dbReference>
<protein>
    <submittedName>
        <fullName evidence="2">Uncharacterized protein</fullName>
    </submittedName>
</protein>
<dbReference type="AlphaFoldDB" id="A0A1E7LHP1"/>
<feature type="region of interest" description="Disordered" evidence="1">
    <location>
        <begin position="54"/>
        <end position="79"/>
    </location>
</feature>
<gene>
    <name evidence="2" type="ORF">AN221_37735</name>
</gene>
<evidence type="ECO:0000313" key="3">
    <source>
        <dbReference type="Proteomes" id="UP000175971"/>
    </source>
</evidence>
<feature type="compositionally biased region" description="Polar residues" evidence="1">
    <location>
        <begin position="17"/>
        <end position="27"/>
    </location>
</feature>
<sequence>MAGDTPGAVTPRVQNGYHRTSASPSRSEATRRRNSARAFGLVGACWATQAQLAVSRAPRRTAQPSHSRTSQPYAVVKAS</sequence>
<evidence type="ECO:0000313" key="2">
    <source>
        <dbReference type="EMBL" id="OEV15730.1"/>
    </source>
</evidence>
<proteinExistence type="predicted"/>
<accession>A0A1E7LHP1</accession>
<dbReference type="EMBL" id="LJGZ01000107">
    <property type="protein sequence ID" value="OEV15730.1"/>
    <property type="molecule type" value="Genomic_DNA"/>
</dbReference>
<evidence type="ECO:0000256" key="1">
    <source>
        <dbReference type="SAM" id="MobiDB-lite"/>
    </source>
</evidence>
<feature type="compositionally biased region" description="Polar residues" evidence="1">
    <location>
        <begin position="62"/>
        <end position="72"/>
    </location>
</feature>
<keyword evidence="3" id="KW-1185">Reference proteome</keyword>
<feature type="region of interest" description="Disordered" evidence="1">
    <location>
        <begin position="1"/>
        <end position="35"/>
    </location>
</feature>
<comment type="caution">
    <text evidence="2">The sequence shown here is derived from an EMBL/GenBank/DDBJ whole genome shotgun (WGS) entry which is preliminary data.</text>
</comment>
<organism evidence="2 3">
    <name type="scientific">Streptomyces nanshensis</name>
    <dbReference type="NCBI Taxonomy" id="518642"/>
    <lineage>
        <taxon>Bacteria</taxon>
        <taxon>Bacillati</taxon>
        <taxon>Actinomycetota</taxon>
        <taxon>Actinomycetes</taxon>
        <taxon>Kitasatosporales</taxon>
        <taxon>Streptomycetaceae</taxon>
        <taxon>Streptomyces</taxon>
    </lineage>
</organism>